<dbReference type="InterPro" id="IPR027417">
    <property type="entry name" value="P-loop_NTPase"/>
</dbReference>
<dbReference type="InterPro" id="IPR001650">
    <property type="entry name" value="Helicase_C-like"/>
</dbReference>
<comment type="domain">
    <text evidence="13">The Q motif is unique to and characteristic of the DEAD box family of RNA helicases and controls ATP binding and hydrolysis.</text>
</comment>
<evidence type="ECO:0000256" key="3">
    <source>
        <dbReference type="ARBA" id="ARBA00022552"/>
    </source>
</evidence>
<evidence type="ECO:0000313" key="18">
    <source>
        <dbReference type="Proteomes" id="UP000697127"/>
    </source>
</evidence>
<dbReference type="CDD" id="cd18787">
    <property type="entry name" value="SF2_C_DEAD"/>
    <property type="match status" value="1"/>
</dbReference>
<evidence type="ECO:0000256" key="12">
    <source>
        <dbReference type="RuleBase" id="RU000492"/>
    </source>
</evidence>
<dbReference type="GO" id="GO:0005730">
    <property type="term" value="C:nucleolus"/>
    <property type="evidence" value="ECO:0007669"/>
    <property type="project" value="UniProtKB-SubCell"/>
</dbReference>
<dbReference type="Proteomes" id="UP000697127">
    <property type="component" value="Unassembled WGS sequence"/>
</dbReference>
<dbReference type="PANTHER" id="PTHR24031">
    <property type="entry name" value="RNA HELICASE"/>
    <property type="match status" value="1"/>
</dbReference>
<dbReference type="GO" id="GO:0003723">
    <property type="term" value="F:RNA binding"/>
    <property type="evidence" value="ECO:0007669"/>
    <property type="project" value="UniProtKB-UniRule"/>
</dbReference>
<sequence>MKAEKTSVAWDSLPYQITPWVKDAMVTLGFTTMTPVQASTIPLLSQHKDVVVEAVTGSGKTLAFVIPVLEKVIKSMKDSEFKKGYFGAVIISPTRELADQIDSVIQSIIKLQPEDGLQIKSQLLVGSIQSVREDLSDFLLNKPQVLIGTPGRMLDFMSHNSVRTNRCEILILDEADKLLDVGFLNDTQLIVRLLPTQRRTGLFSATISGAGSDIFKTGMTNPVKVTVKSSSINSNSAPESLNLSYMIVDPELKLKILLQMILSFRYKKVIVYFPTNFAVTHFYSLFTDIIERKGLDESEIQLHSLHGKLEAKPRLKTLTKFAESYASKSVLFTTDVSARGLDIPDVDLVIQLDPPTEPDVFLHRCGRTGRANKIGTAITMLNEGREEEYVNFLNVKNVNLKLVNTPDVSDQENEWYDENSRSWLLEDRLRYDHAVRCYVGYVMYYSKHVASSIFRLSELDYLKLAKLHGLVRFPKMPENKYIKEFPKDGWFDDSIDFDTYSYKDITKEETRLVELKTEKRKKERKEKALMKKELKEKNSAWSKKVDNKETKQDRHSKILKKREAVEAEMKRQRDEQDDDDSEVEVDWKDMVRANKKKKKVNSDVQSSGGFFDDL</sequence>
<evidence type="ECO:0000256" key="6">
    <source>
        <dbReference type="ARBA" id="ARBA00022806"/>
    </source>
</evidence>
<organism evidence="17 18">
    <name type="scientific">Pichia californica</name>
    <dbReference type="NCBI Taxonomy" id="460514"/>
    <lineage>
        <taxon>Eukaryota</taxon>
        <taxon>Fungi</taxon>
        <taxon>Dikarya</taxon>
        <taxon>Ascomycota</taxon>
        <taxon>Saccharomycotina</taxon>
        <taxon>Pichiomycetes</taxon>
        <taxon>Pichiales</taxon>
        <taxon>Pichiaceae</taxon>
        <taxon>Pichia</taxon>
    </lineage>
</organism>
<dbReference type="SMART" id="SM01178">
    <property type="entry name" value="DUF4217"/>
    <property type="match status" value="1"/>
</dbReference>
<feature type="region of interest" description="Disordered" evidence="14">
    <location>
        <begin position="524"/>
        <end position="614"/>
    </location>
</feature>
<evidence type="ECO:0000259" key="16">
    <source>
        <dbReference type="PROSITE" id="PS51194"/>
    </source>
</evidence>
<keyword evidence="18" id="KW-1185">Reference proteome</keyword>
<feature type="compositionally biased region" description="Basic and acidic residues" evidence="14">
    <location>
        <begin position="525"/>
        <end position="574"/>
    </location>
</feature>
<keyword evidence="8 13" id="KW-0694">RNA-binding</keyword>
<evidence type="ECO:0000259" key="15">
    <source>
        <dbReference type="PROSITE" id="PS51192"/>
    </source>
</evidence>
<dbReference type="Pfam" id="PF00271">
    <property type="entry name" value="Helicase_C"/>
    <property type="match status" value="1"/>
</dbReference>
<dbReference type="CDD" id="cd17960">
    <property type="entry name" value="DEADc_DDX55"/>
    <property type="match status" value="1"/>
</dbReference>
<keyword evidence="2" id="KW-0690">Ribosome biogenesis</keyword>
<dbReference type="PROSITE" id="PS51192">
    <property type="entry name" value="HELICASE_ATP_BIND_1"/>
    <property type="match status" value="1"/>
</dbReference>
<dbReference type="Pfam" id="PF23681">
    <property type="entry name" value="CTT_SPB4"/>
    <property type="match status" value="1"/>
</dbReference>
<keyword evidence="9" id="KW-0175">Coiled coil</keyword>
<dbReference type="SUPFAM" id="SSF52540">
    <property type="entry name" value="P-loop containing nucleoside triphosphate hydrolases"/>
    <property type="match status" value="2"/>
</dbReference>
<dbReference type="GO" id="GO:0003724">
    <property type="term" value="F:RNA helicase activity"/>
    <property type="evidence" value="ECO:0007669"/>
    <property type="project" value="UniProtKB-EC"/>
</dbReference>
<dbReference type="InterPro" id="IPR025313">
    <property type="entry name" value="SPB4-like_CTE"/>
</dbReference>
<evidence type="ECO:0000256" key="5">
    <source>
        <dbReference type="ARBA" id="ARBA00022801"/>
    </source>
</evidence>
<evidence type="ECO:0000256" key="4">
    <source>
        <dbReference type="ARBA" id="ARBA00022741"/>
    </source>
</evidence>
<keyword evidence="5 12" id="KW-0378">Hydrolase</keyword>
<dbReference type="AlphaFoldDB" id="A0A9P6WNG2"/>
<feature type="compositionally biased region" description="Acidic residues" evidence="14">
    <location>
        <begin position="575"/>
        <end position="584"/>
    </location>
</feature>
<keyword evidence="7 12" id="KW-0067">ATP-binding</keyword>
<dbReference type="PROSITE" id="PS51194">
    <property type="entry name" value="HELICASE_CTER"/>
    <property type="match status" value="1"/>
</dbReference>
<keyword evidence="4 12" id="KW-0547">Nucleotide-binding</keyword>
<comment type="function">
    <text evidence="13">RNA helicase.</text>
</comment>
<protein>
    <recommendedName>
        <fullName evidence="13">ATP-dependent RNA helicase</fullName>
        <ecNumber evidence="13">3.6.4.13</ecNumber>
    </recommendedName>
</protein>
<evidence type="ECO:0000256" key="10">
    <source>
        <dbReference type="ARBA" id="ARBA00023242"/>
    </source>
</evidence>
<keyword evidence="10" id="KW-0539">Nucleus</keyword>
<dbReference type="SMART" id="SM00490">
    <property type="entry name" value="HELICc"/>
    <property type="match status" value="1"/>
</dbReference>
<dbReference type="InterPro" id="IPR056330">
    <property type="entry name" value="CTT_SPB4"/>
</dbReference>
<evidence type="ECO:0000256" key="11">
    <source>
        <dbReference type="ARBA" id="ARBA00038002"/>
    </source>
</evidence>
<dbReference type="GO" id="GO:0005524">
    <property type="term" value="F:ATP binding"/>
    <property type="evidence" value="ECO:0007669"/>
    <property type="project" value="UniProtKB-UniRule"/>
</dbReference>
<dbReference type="InterPro" id="IPR014001">
    <property type="entry name" value="Helicase_ATP-bd"/>
</dbReference>
<comment type="subcellular location">
    <subcellularLocation>
        <location evidence="1">Nucleus</location>
        <location evidence="1">Nucleolus</location>
    </subcellularLocation>
</comment>
<feature type="domain" description="Helicase C-terminal" evidence="16">
    <location>
        <begin position="256"/>
        <end position="416"/>
    </location>
</feature>
<gene>
    <name evidence="17" type="primary">SPB4</name>
    <name evidence="17" type="ORF">C6P40_003251</name>
</gene>
<evidence type="ECO:0000256" key="1">
    <source>
        <dbReference type="ARBA" id="ARBA00004604"/>
    </source>
</evidence>
<evidence type="ECO:0000256" key="9">
    <source>
        <dbReference type="ARBA" id="ARBA00023054"/>
    </source>
</evidence>
<dbReference type="PROSITE" id="PS00039">
    <property type="entry name" value="DEAD_ATP_HELICASE"/>
    <property type="match status" value="1"/>
</dbReference>
<dbReference type="GO" id="GO:0016787">
    <property type="term" value="F:hydrolase activity"/>
    <property type="evidence" value="ECO:0007669"/>
    <property type="project" value="UniProtKB-KW"/>
</dbReference>
<proteinExistence type="inferred from homology"/>
<dbReference type="InterPro" id="IPR011545">
    <property type="entry name" value="DEAD/DEAH_box_helicase_dom"/>
</dbReference>
<evidence type="ECO:0000256" key="14">
    <source>
        <dbReference type="SAM" id="MobiDB-lite"/>
    </source>
</evidence>
<evidence type="ECO:0000256" key="7">
    <source>
        <dbReference type="ARBA" id="ARBA00022840"/>
    </source>
</evidence>
<dbReference type="InterPro" id="IPR000629">
    <property type="entry name" value="RNA-helicase_DEAD-box_CS"/>
</dbReference>
<dbReference type="EC" id="3.6.4.13" evidence="13"/>
<dbReference type="Gene3D" id="3.40.50.300">
    <property type="entry name" value="P-loop containing nucleotide triphosphate hydrolases"/>
    <property type="match status" value="2"/>
</dbReference>
<dbReference type="SMART" id="SM00487">
    <property type="entry name" value="DEXDc"/>
    <property type="match status" value="1"/>
</dbReference>
<name>A0A9P6WNG2_9ASCO</name>
<dbReference type="Pfam" id="PF13959">
    <property type="entry name" value="CTE_SPB4"/>
    <property type="match status" value="1"/>
</dbReference>
<evidence type="ECO:0000256" key="2">
    <source>
        <dbReference type="ARBA" id="ARBA00022517"/>
    </source>
</evidence>
<keyword evidence="3" id="KW-0698">rRNA processing</keyword>
<keyword evidence="6 12" id="KW-0347">Helicase</keyword>
<evidence type="ECO:0000313" key="17">
    <source>
        <dbReference type="EMBL" id="KAG0690327.1"/>
    </source>
</evidence>
<comment type="similarity">
    <text evidence="11">Belongs to the DEAD box helicase family. DDX55/SPB4 subfamily.</text>
</comment>
<evidence type="ECO:0000256" key="8">
    <source>
        <dbReference type="ARBA" id="ARBA00022884"/>
    </source>
</evidence>
<comment type="catalytic activity">
    <reaction evidence="13">
        <text>ATP + H2O = ADP + phosphate + H(+)</text>
        <dbReference type="Rhea" id="RHEA:13065"/>
        <dbReference type="ChEBI" id="CHEBI:15377"/>
        <dbReference type="ChEBI" id="CHEBI:15378"/>
        <dbReference type="ChEBI" id="CHEBI:30616"/>
        <dbReference type="ChEBI" id="CHEBI:43474"/>
        <dbReference type="ChEBI" id="CHEBI:456216"/>
        <dbReference type="EC" id="3.6.4.13"/>
    </reaction>
</comment>
<dbReference type="GO" id="GO:0006364">
    <property type="term" value="P:rRNA processing"/>
    <property type="evidence" value="ECO:0007669"/>
    <property type="project" value="UniProtKB-KW"/>
</dbReference>
<reference evidence="17" key="1">
    <citation type="submission" date="2020-11" db="EMBL/GenBank/DDBJ databases">
        <title>Kefir isolates.</title>
        <authorList>
            <person name="Marcisauskas S."/>
            <person name="Kim Y."/>
            <person name="Blasche S."/>
        </authorList>
    </citation>
    <scope>NUCLEOTIDE SEQUENCE</scope>
    <source>
        <strain evidence="17">Olga-1</strain>
    </source>
</reference>
<dbReference type="EMBL" id="PUHW01000036">
    <property type="protein sequence ID" value="KAG0690327.1"/>
    <property type="molecule type" value="Genomic_DNA"/>
</dbReference>
<comment type="caution">
    <text evidence="17">The sequence shown here is derived from an EMBL/GenBank/DDBJ whole genome shotgun (WGS) entry which is preliminary data.</text>
</comment>
<evidence type="ECO:0000256" key="13">
    <source>
        <dbReference type="RuleBase" id="RU365068"/>
    </source>
</evidence>
<feature type="domain" description="Helicase ATP-binding" evidence="15">
    <location>
        <begin position="41"/>
        <end position="225"/>
    </location>
</feature>
<accession>A0A9P6WNG2</accession>
<dbReference type="Pfam" id="PF00270">
    <property type="entry name" value="DEAD"/>
    <property type="match status" value="1"/>
</dbReference>